<sequence>MSATFAIITCHRSLSQFCQVRQFSILRRSTQLFVRLPKVSEFKFFHSEHLRVRLPRNERLKQKLEDEKNENIPSGLFQKLKYYLKRYWYIAIPVHYVLFACCGLNVVGLLEFFHLPENWIQKVREMPKAASTLTATFILIKIFTPIRYASTIIGTNLTYKALKHLGWLRTVRQLEYRGRIEFEKLMRKMNERRIAAAAKYRKKNGNGKVIEFLISLTSAVKVVSTVEKMYPSTFTKFTLLPNLLFNRLTRTVYGSGLCSTGALAIEKLLSHQVPFKLGKIVGAEATGVSCIVCNSDGQVFTWCSHVLGFGPKIEKLTKPMQIDPPLFTSAINEKNCVIKVFAGGSCMGALTEAGHLVF</sequence>
<dbReference type="Gene3D" id="2.130.10.30">
    <property type="entry name" value="Regulator of chromosome condensation 1/beta-lactamase-inhibitor protein II"/>
    <property type="match status" value="1"/>
</dbReference>
<dbReference type="GO" id="GO:0005739">
    <property type="term" value="C:mitochondrion"/>
    <property type="evidence" value="ECO:0007669"/>
    <property type="project" value="TreeGrafter"/>
</dbReference>
<dbReference type="SUPFAM" id="SSF50985">
    <property type="entry name" value="RCC1/BLIP-II"/>
    <property type="match status" value="1"/>
</dbReference>
<reference evidence="9" key="1">
    <citation type="submission" date="2022-11" db="UniProtKB">
        <authorList>
            <consortium name="WormBaseParasite"/>
        </authorList>
    </citation>
    <scope>IDENTIFICATION</scope>
</reference>
<evidence type="ECO:0000313" key="9">
    <source>
        <dbReference type="WBParaSite" id="scaffold7103_cov296.g11638"/>
    </source>
</evidence>
<dbReference type="GO" id="GO:0016020">
    <property type="term" value="C:membrane"/>
    <property type="evidence" value="ECO:0007669"/>
    <property type="project" value="UniProtKB-SubCell"/>
</dbReference>
<keyword evidence="3 6" id="KW-1133">Transmembrane helix</keyword>
<dbReference type="InterPro" id="IPR045866">
    <property type="entry name" value="FAM210A/B-like"/>
</dbReference>
<evidence type="ECO:0000256" key="3">
    <source>
        <dbReference type="ARBA" id="ARBA00022989"/>
    </source>
</evidence>
<protein>
    <recommendedName>
        <fullName evidence="7">DUF1279 domain-containing protein</fullName>
    </recommendedName>
</protein>
<keyword evidence="2 6" id="KW-0812">Transmembrane</keyword>
<dbReference type="AlphaFoldDB" id="A0A915N193"/>
<evidence type="ECO:0000256" key="4">
    <source>
        <dbReference type="ARBA" id="ARBA00023054"/>
    </source>
</evidence>
<dbReference type="Proteomes" id="UP000887561">
    <property type="component" value="Unplaced"/>
</dbReference>
<feature type="transmembrane region" description="Helical" evidence="6">
    <location>
        <begin position="87"/>
        <end position="110"/>
    </location>
</feature>
<dbReference type="InterPro" id="IPR009091">
    <property type="entry name" value="RCC1/BLIP-II"/>
</dbReference>
<feature type="domain" description="DUF1279" evidence="7">
    <location>
        <begin position="78"/>
        <end position="156"/>
    </location>
</feature>
<evidence type="ECO:0000256" key="5">
    <source>
        <dbReference type="ARBA" id="ARBA00023136"/>
    </source>
</evidence>
<dbReference type="Pfam" id="PF06916">
    <property type="entry name" value="FAM210A-B_dom"/>
    <property type="match status" value="1"/>
</dbReference>
<name>A0A915N193_MELJA</name>
<keyword evidence="4" id="KW-0175">Coiled coil</keyword>
<keyword evidence="5 6" id="KW-0472">Membrane</keyword>
<organism evidence="8 9">
    <name type="scientific">Meloidogyne javanica</name>
    <name type="common">Root-knot nematode worm</name>
    <dbReference type="NCBI Taxonomy" id="6303"/>
    <lineage>
        <taxon>Eukaryota</taxon>
        <taxon>Metazoa</taxon>
        <taxon>Ecdysozoa</taxon>
        <taxon>Nematoda</taxon>
        <taxon>Chromadorea</taxon>
        <taxon>Rhabditida</taxon>
        <taxon>Tylenchina</taxon>
        <taxon>Tylenchomorpha</taxon>
        <taxon>Tylenchoidea</taxon>
        <taxon>Meloidogynidae</taxon>
        <taxon>Meloidogyninae</taxon>
        <taxon>Meloidogyne</taxon>
        <taxon>Meloidogyne incognita group</taxon>
    </lineage>
</organism>
<evidence type="ECO:0000256" key="1">
    <source>
        <dbReference type="ARBA" id="ARBA00004167"/>
    </source>
</evidence>
<dbReference type="InterPro" id="IPR009688">
    <property type="entry name" value="FAM210A/B-like_dom"/>
</dbReference>
<evidence type="ECO:0000256" key="2">
    <source>
        <dbReference type="ARBA" id="ARBA00022692"/>
    </source>
</evidence>
<accession>A0A915N193</accession>
<dbReference type="PANTHER" id="PTHR21377">
    <property type="entry name" value="PROTEIN FAM210B, MITOCHONDRIAL"/>
    <property type="match status" value="1"/>
</dbReference>
<evidence type="ECO:0000259" key="7">
    <source>
        <dbReference type="Pfam" id="PF06916"/>
    </source>
</evidence>
<evidence type="ECO:0000256" key="6">
    <source>
        <dbReference type="SAM" id="Phobius"/>
    </source>
</evidence>
<comment type="subcellular location">
    <subcellularLocation>
        <location evidence="1">Membrane</location>
        <topology evidence="1">Single-pass membrane protein</topology>
    </subcellularLocation>
</comment>
<evidence type="ECO:0000313" key="8">
    <source>
        <dbReference type="Proteomes" id="UP000887561"/>
    </source>
</evidence>
<dbReference type="PANTHER" id="PTHR21377:SF1">
    <property type="entry name" value="PROTEIN FAM210A"/>
    <property type="match status" value="1"/>
</dbReference>
<keyword evidence="8" id="KW-1185">Reference proteome</keyword>
<dbReference type="WBParaSite" id="scaffold7103_cov296.g11638">
    <property type="protein sequence ID" value="scaffold7103_cov296.g11638"/>
    <property type="gene ID" value="scaffold7103_cov296.g11638"/>
</dbReference>
<feature type="transmembrane region" description="Helical" evidence="6">
    <location>
        <begin position="130"/>
        <end position="150"/>
    </location>
</feature>
<proteinExistence type="predicted"/>